<gene>
    <name evidence="2" type="ORF">SAMN04487884_1722</name>
</gene>
<evidence type="ECO:0000313" key="3">
    <source>
        <dbReference type="Proteomes" id="UP000182584"/>
    </source>
</evidence>
<dbReference type="Proteomes" id="UP000182584">
    <property type="component" value="Unassembled WGS sequence"/>
</dbReference>
<protein>
    <submittedName>
        <fullName evidence="2">SprT-like family protein</fullName>
    </submittedName>
</protein>
<evidence type="ECO:0000259" key="1">
    <source>
        <dbReference type="Pfam" id="PF10263"/>
    </source>
</evidence>
<proteinExistence type="predicted"/>
<feature type="non-terminal residue" evidence="2">
    <location>
        <position position="145"/>
    </location>
</feature>
<accession>A0A1H9XF20</accession>
<reference evidence="2 3" key="1">
    <citation type="submission" date="2016-10" db="EMBL/GenBank/DDBJ databases">
        <authorList>
            <person name="de Groot N.N."/>
        </authorList>
    </citation>
    <scope>NUCLEOTIDE SEQUENCE [LARGE SCALE GENOMIC DNA]</scope>
    <source>
        <strain evidence="2 3">AR40</strain>
    </source>
</reference>
<evidence type="ECO:0000313" key="2">
    <source>
        <dbReference type="EMBL" id="SES44631.1"/>
    </source>
</evidence>
<dbReference type="OrthoDB" id="9787302at2"/>
<name>A0A1H9XF20_BUTFI</name>
<feature type="domain" description="SprT-like" evidence="1">
    <location>
        <begin position="16"/>
        <end position="120"/>
    </location>
</feature>
<organism evidence="2 3">
    <name type="scientific">Butyrivibrio fibrisolvens</name>
    <dbReference type="NCBI Taxonomy" id="831"/>
    <lineage>
        <taxon>Bacteria</taxon>
        <taxon>Bacillati</taxon>
        <taxon>Bacillota</taxon>
        <taxon>Clostridia</taxon>
        <taxon>Lachnospirales</taxon>
        <taxon>Lachnospiraceae</taxon>
        <taxon>Butyrivibrio</taxon>
    </lineage>
</organism>
<dbReference type="EMBL" id="FOGJ01000072">
    <property type="protein sequence ID" value="SES44631.1"/>
    <property type="molecule type" value="Genomic_DNA"/>
</dbReference>
<dbReference type="AlphaFoldDB" id="A0A1H9XF20"/>
<dbReference type="RefSeq" id="WP_074759294.1">
    <property type="nucleotide sequence ID" value="NZ_FOGJ01000072.1"/>
</dbReference>
<dbReference type="InterPro" id="IPR006640">
    <property type="entry name" value="SprT-like_domain"/>
</dbReference>
<sequence>MKELSNYQRVANYLAKVFKAVNTECFNGTLETPTITIQSTVGAYGHISVNRVWTNDNIPSYELNIGAETLNRPIENVVATMIHECTHLYCLMNNIKDTSNRGVYHNKTFKKYAEEMGHLQIDRHEKYGWTLTTPTEHTIELCIAY</sequence>
<dbReference type="Pfam" id="PF10263">
    <property type="entry name" value="SprT-like"/>
    <property type="match status" value="1"/>
</dbReference>
<dbReference type="GO" id="GO:0006950">
    <property type="term" value="P:response to stress"/>
    <property type="evidence" value="ECO:0007669"/>
    <property type="project" value="UniProtKB-ARBA"/>
</dbReference>